<dbReference type="InterPro" id="IPR001650">
    <property type="entry name" value="Helicase_C-like"/>
</dbReference>
<dbReference type="EMBL" id="CAJOBH010058019">
    <property type="protein sequence ID" value="CAF4411246.1"/>
    <property type="molecule type" value="Genomic_DNA"/>
</dbReference>
<dbReference type="InterPro" id="IPR051363">
    <property type="entry name" value="RLR_Helicase"/>
</dbReference>
<dbReference type="Pfam" id="PF00271">
    <property type="entry name" value="Helicase_C"/>
    <property type="match status" value="1"/>
</dbReference>
<dbReference type="PANTHER" id="PTHR14074">
    <property type="entry name" value="HELICASE WITH DEATH DOMAIN-RELATED"/>
    <property type="match status" value="1"/>
</dbReference>
<dbReference type="Proteomes" id="UP000681967">
    <property type="component" value="Unassembled WGS sequence"/>
</dbReference>
<sequence length="56" mass="6396">MSAKYQRQVIKKFRKGEINVLVATAIAEEGLDITKCNLVFRFNKPPNFSSYMQSKG</sequence>
<reference evidence="2" key="1">
    <citation type="submission" date="2021-02" db="EMBL/GenBank/DDBJ databases">
        <authorList>
            <person name="Nowell W R."/>
        </authorList>
    </citation>
    <scope>NUCLEOTIDE SEQUENCE</scope>
</reference>
<protein>
    <recommendedName>
        <fullName evidence="1">Helicase C-terminal domain-containing protein</fullName>
    </recommendedName>
</protein>
<name>A0A8S2VPN0_9BILA</name>
<dbReference type="PROSITE" id="PS51194">
    <property type="entry name" value="HELICASE_CTER"/>
    <property type="match status" value="1"/>
</dbReference>
<dbReference type="InterPro" id="IPR027417">
    <property type="entry name" value="P-loop_NTPase"/>
</dbReference>
<organism evidence="2 3">
    <name type="scientific">Rotaria magnacalcarata</name>
    <dbReference type="NCBI Taxonomy" id="392030"/>
    <lineage>
        <taxon>Eukaryota</taxon>
        <taxon>Metazoa</taxon>
        <taxon>Spiralia</taxon>
        <taxon>Gnathifera</taxon>
        <taxon>Rotifera</taxon>
        <taxon>Eurotatoria</taxon>
        <taxon>Bdelloidea</taxon>
        <taxon>Philodinida</taxon>
        <taxon>Philodinidae</taxon>
        <taxon>Rotaria</taxon>
    </lineage>
</organism>
<evidence type="ECO:0000313" key="3">
    <source>
        <dbReference type="Proteomes" id="UP000681967"/>
    </source>
</evidence>
<feature type="domain" description="Helicase C-terminal" evidence="1">
    <location>
        <begin position="1"/>
        <end position="56"/>
    </location>
</feature>
<evidence type="ECO:0000259" key="1">
    <source>
        <dbReference type="PROSITE" id="PS51194"/>
    </source>
</evidence>
<gene>
    <name evidence="2" type="ORF">BYL167_LOCUS32004</name>
</gene>
<dbReference type="GO" id="GO:0005737">
    <property type="term" value="C:cytoplasm"/>
    <property type="evidence" value="ECO:0007669"/>
    <property type="project" value="TreeGrafter"/>
</dbReference>
<proteinExistence type="predicted"/>
<dbReference type="Gene3D" id="3.40.50.300">
    <property type="entry name" value="P-loop containing nucleotide triphosphate hydrolases"/>
    <property type="match status" value="1"/>
</dbReference>
<dbReference type="PANTHER" id="PTHR14074:SF16">
    <property type="entry name" value="ANTIVIRAL INNATE IMMUNE RESPONSE RECEPTOR RIG-I"/>
    <property type="match status" value="1"/>
</dbReference>
<comment type="caution">
    <text evidence="2">The sequence shown here is derived from an EMBL/GenBank/DDBJ whole genome shotgun (WGS) entry which is preliminary data.</text>
</comment>
<evidence type="ECO:0000313" key="2">
    <source>
        <dbReference type="EMBL" id="CAF4411246.1"/>
    </source>
</evidence>
<accession>A0A8S2VPN0</accession>
<dbReference type="AlphaFoldDB" id="A0A8S2VPN0"/>
<feature type="non-terminal residue" evidence="2">
    <location>
        <position position="1"/>
    </location>
</feature>
<dbReference type="SUPFAM" id="SSF52540">
    <property type="entry name" value="P-loop containing nucleoside triphosphate hydrolases"/>
    <property type="match status" value="1"/>
</dbReference>